<dbReference type="InterPro" id="IPR058627">
    <property type="entry name" value="MdtA-like_C"/>
</dbReference>
<dbReference type="EMBL" id="JANIBK010000240">
    <property type="protein sequence ID" value="MCQ8130845.1"/>
    <property type="molecule type" value="Genomic_DNA"/>
</dbReference>
<dbReference type="Pfam" id="PF25967">
    <property type="entry name" value="RND-MFP_C"/>
    <property type="match status" value="1"/>
</dbReference>
<comment type="caution">
    <text evidence="2">The sequence shown here is derived from an EMBL/GenBank/DDBJ whole genome shotgun (WGS) entry which is preliminary data.</text>
</comment>
<evidence type="ECO:0000259" key="1">
    <source>
        <dbReference type="Pfam" id="PF25967"/>
    </source>
</evidence>
<accession>A0ABT1UAF5</accession>
<dbReference type="PANTHER" id="PTHR30158">
    <property type="entry name" value="ACRA/E-RELATED COMPONENT OF DRUG EFFLUX TRANSPORTER"/>
    <property type="match status" value="1"/>
</dbReference>
<dbReference type="Proteomes" id="UP001524586">
    <property type="component" value="Unassembled WGS sequence"/>
</dbReference>
<proteinExistence type="predicted"/>
<organism evidence="2 3">
    <name type="scientific">Methylomonas rivi</name>
    <dbReference type="NCBI Taxonomy" id="2952226"/>
    <lineage>
        <taxon>Bacteria</taxon>
        <taxon>Pseudomonadati</taxon>
        <taxon>Pseudomonadota</taxon>
        <taxon>Gammaproteobacteria</taxon>
        <taxon>Methylococcales</taxon>
        <taxon>Methylococcaceae</taxon>
        <taxon>Methylomonas</taxon>
    </lineage>
</organism>
<sequence length="100" mass="10854">LSPGFFARMRVQGSAAHAATLLPDRAIGADQAQRFVWVVNPDNRISYRQVTPGARIGQLRVIREGLQADDWVVVEGAQKLKPGITVAPERISLDPPQGAL</sequence>
<gene>
    <name evidence="2" type="ORF">NP596_20490</name>
</gene>
<protein>
    <submittedName>
        <fullName evidence="2">Efflux transporter periplasmic adaptor subunit</fullName>
    </submittedName>
</protein>
<feature type="non-terminal residue" evidence="2">
    <location>
        <position position="1"/>
    </location>
</feature>
<dbReference type="PANTHER" id="PTHR30158:SF10">
    <property type="entry name" value="CATION EFFLUX PUMP"/>
    <property type="match status" value="1"/>
</dbReference>
<evidence type="ECO:0000313" key="3">
    <source>
        <dbReference type="Proteomes" id="UP001524586"/>
    </source>
</evidence>
<reference evidence="2 3" key="1">
    <citation type="submission" date="2022-07" db="EMBL/GenBank/DDBJ databases">
        <title>Methylomonas rivi sp. nov., Methylomonas rosea sp. nov., Methylomonas aureus sp. nov. and Methylomonas subterranea sp. nov., four novel methanotrophs isolated from a freshwater creek and the deep terrestrial subsurface.</title>
        <authorList>
            <person name="Abin C."/>
            <person name="Sankaranarayanan K."/>
            <person name="Garner C."/>
            <person name="Sindelar R."/>
            <person name="Kotary K."/>
            <person name="Garner R."/>
            <person name="Barclay S."/>
            <person name="Lawson P."/>
            <person name="Krumholz L."/>
        </authorList>
    </citation>
    <scope>NUCLEOTIDE SEQUENCE [LARGE SCALE GENOMIC DNA]</scope>
    <source>
        <strain evidence="2 3">WSC-6</strain>
    </source>
</reference>
<name>A0ABT1UAF5_9GAMM</name>
<dbReference type="RefSeq" id="WP_371927993.1">
    <property type="nucleotide sequence ID" value="NZ_JANIBK010000240.1"/>
</dbReference>
<keyword evidence="3" id="KW-1185">Reference proteome</keyword>
<evidence type="ECO:0000313" key="2">
    <source>
        <dbReference type="EMBL" id="MCQ8130845.1"/>
    </source>
</evidence>
<feature type="domain" description="Multidrug resistance protein MdtA-like C-terminal permuted SH3" evidence="1">
    <location>
        <begin position="19"/>
        <end position="79"/>
    </location>
</feature>
<dbReference type="Gene3D" id="2.40.420.20">
    <property type="match status" value="1"/>
</dbReference>